<dbReference type="EMBL" id="JBJHZX010000049">
    <property type="protein sequence ID" value="MFL0198183.1"/>
    <property type="molecule type" value="Genomic_DNA"/>
</dbReference>
<reference evidence="2 3" key="1">
    <citation type="submission" date="2024-11" db="EMBL/GenBank/DDBJ databases">
        <authorList>
            <person name="Heng Y.C."/>
            <person name="Lim A.C.H."/>
            <person name="Lee J.K.Y."/>
            <person name="Kittelmann S."/>
        </authorList>
    </citation>
    <scope>NUCLEOTIDE SEQUENCE [LARGE SCALE GENOMIC DNA]</scope>
    <source>
        <strain evidence="2 3">WILCCON 0269</strain>
    </source>
</reference>
<keyword evidence="1" id="KW-0812">Transmembrane</keyword>
<keyword evidence="3" id="KW-1185">Reference proteome</keyword>
<keyword evidence="1" id="KW-1133">Transmembrane helix</keyword>
<sequence length="44" mass="4645">MAKCNLSEYNEISIGFPITISGSIIALFALVMPDNSASTILLVS</sequence>
<keyword evidence="1" id="KW-0472">Membrane</keyword>
<evidence type="ECO:0000313" key="2">
    <source>
        <dbReference type="EMBL" id="MFL0198183.1"/>
    </source>
</evidence>
<dbReference type="Proteomes" id="UP001623660">
    <property type="component" value="Unassembled WGS sequence"/>
</dbReference>
<evidence type="ECO:0000313" key="3">
    <source>
        <dbReference type="Proteomes" id="UP001623660"/>
    </source>
</evidence>
<protein>
    <submittedName>
        <fullName evidence="2">Uncharacterized protein</fullName>
    </submittedName>
</protein>
<comment type="caution">
    <text evidence="2">The sequence shown here is derived from an EMBL/GenBank/DDBJ whole genome shotgun (WGS) entry which is preliminary data.</text>
</comment>
<accession>A0ABW8SR77</accession>
<name>A0ABW8SR77_9CLOT</name>
<evidence type="ECO:0000256" key="1">
    <source>
        <dbReference type="SAM" id="Phobius"/>
    </source>
</evidence>
<proteinExistence type="predicted"/>
<gene>
    <name evidence="2" type="ORF">ACJDU8_21850</name>
</gene>
<feature type="transmembrane region" description="Helical" evidence="1">
    <location>
        <begin position="12"/>
        <end position="32"/>
    </location>
</feature>
<organism evidence="2 3">
    <name type="scientific">Candidatus Clostridium eludens</name>
    <dbReference type="NCBI Taxonomy" id="3381663"/>
    <lineage>
        <taxon>Bacteria</taxon>
        <taxon>Bacillati</taxon>
        <taxon>Bacillota</taxon>
        <taxon>Clostridia</taxon>
        <taxon>Eubacteriales</taxon>
        <taxon>Clostridiaceae</taxon>
        <taxon>Clostridium</taxon>
    </lineage>
</organism>
<dbReference type="RefSeq" id="WP_406794292.1">
    <property type="nucleotide sequence ID" value="NZ_JBJHZX010000049.1"/>
</dbReference>